<dbReference type="PANTHER" id="PTHR33495">
    <property type="entry name" value="ANTI-SIGMA FACTOR ANTAGONIST TM_1081-RELATED-RELATED"/>
    <property type="match status" value="1"/>
</dbReference>
<gene>
    <name evidence="4" type="ORF">SRB5_41070</name>
</gene>
<dbReference type="CDD" id="cd07043">
    <property type="entry name" value="STAS_anti-anti-sigma_factors"/>
    <property type="match status" value="1"/>
</dbReference>
<organism evidence="4 5">
    <name type="scientific">Streptomyces smaragdinus</name>
    <dbReference type="NCBI Taxonomy" id="2585196"/>
    <lineage>
        <taxon>Bacteria</taxon>
        <taxon>Bacillati</taxon>
        <taxon>Actinomycetota</taxon>
        <taxon>Actinomycetes</taxon>
        <taxon>Kitasatosporales</taxon>
        <taxon>Streptomycetaceae</taxon>
        <taxon>Streptomyces</taxon>
    </lineage>
</organism>
<dbReference type="Pfam" id="PF01740">
    <property type="entry name" value="STAS"/>
    <property type="match status" value="1"/>
</dbReference>
<evidence type="ECO:0000313" key="5">
    <source>
        <dbReference type="Proteomes" id="UP000466345"/>
    </source>
</evidence>
<dbReference type="PANTHER" id="PTHR33495:SF2">
    <property type="entry name" value="ANTI-SIGMA FACTOR ANTAGONIST TM_1081-RELATED"/>
    <property type="match status" value="1"/>
</dbReference>
<dbReference type="PROSITE" id="PS50801">
    <property type="entry name" value="STAS"/>
    <property type="match status" value="1"/>
</dbReference>
<name>A0A7K0CKE0_9ACTN</name>
<dbReference type="AlphaFoldDB" id="A0A7K0CKE0"/>
<comment type="similarity">
    <text evidence="1 2">Belongs to the anti-sigma-factor antagonist family.</text>
</comment>
<dbReference type="NCBIfam" id="TIGR00377">
    <property type="entry name" value="ant_ant_sig"/>
    <property type="match status" value="1"/>
</dbReference>
<dbReference type="Proteomes" id="UP000466345">
    <property type="component" value="Unassembled WGS sequence"/>
</dbReference>
<protein>
    <recommendedName>
        <fullName evidence="2">Anti-sigma factor antagonist</fullName>
    </recommendedName>
</protein>
<reference evidence="4 5" key="1">
    <citation type="submission" date="2019-10" db="EMBL/GenBank/DDBJ databases">
        <title>Streptomyces smaragdinus sp. nov. and Streptomyces fabii sp. nov., isolated from the gut of fungus growing-termite Macrotermes natalensis.</title>
        <authorList>
            <person name="Schwitalla J."/>
            <person name="Benndorf R."/>
            <person name="Martin K."/>
            <person name="De Beer W."/>
            <person name="Kaster A.-K."/>
            <person name="Vollmers J."/>
            <person name="Poulsen M."/>
            <person name="Beemelmanns C."/>
        </authorList>
    </citation>
    <scope>NUCLEOTIDE SEQUENCE [LARGE SCALE GENOMIC DNA]</scope>
    <source>
        <strain evidence="4 5">RB5</strain>
    </source>
</reference>
<dbReference type="InterPro" id="IPR036513">
    <property type="entry name" value="STAS_dom_sf"/>
</dbReference>
<dbReference type="RefSeq" id="WP_153454113.1">
    <property type="nucleotide sequence ID" value="NZ_WEGJ01000016.1"/>
</dbReference>
<sequence>MTTPGALPTLHTEALGRRTLVVLCGELDAYARGLLEPELDVVLGAANPPDLVIDLSDVPFADCGGLALLIRARNRALRRGGSVTLACVAPAVLRVLRLTRTDEGFDVSPERPGVSASR</sequence>
<evidence type="ECO:0000256" key="2">
    <source>
        <dbReference type="RuleBase" id="RU003749"/>
    </source>
</evidence>
<dbReference type="SUPFAM" id="SSF52091">
    <property type="entry name" value="SpoIIaa-like"/>
    <property type="match status" value="1"/>
</dbReference>
<feature type="domain" description="STAS" evidence="3">
    <location>
        <begin position="20"/>
        <end position="118"/>
    </location>
</feature>
<comment type="caution">
    <text evidence="4">The sequence shown here is derived from an EMBL/GenBank/DDBJ whole genome shotgun (WGS) entry which is preliminary data.</text>
</comment>
<dbReference type="InterPro" id="IPR002645">
    <property type="entry name" value="STAS_dom"/>
</dbReference>
<evidence type="ECO:0000256" key="1">
    <source>
        <dbReference type="ARBA" id="ARBA00009013"/>
    </source>
</evidence>
<accession>A0A7K0CKE0</accession>
<keyword evidence="5" id="KW-1185">Reference proteome</keyword>
<evidence type="ECO:0000259" key="3">
    <source>
        <dbReference type="PROSITE" id="PS50801"/>
    </source>
</evidence>
<dbReference type="Gene3D" id="3.30.750.24">
    <property type="entry name" value="STAS domain"/>
    <property type="match status" value="1"/>
</dbReference>
<proteinExistence type="inferred from homology"/>
<dbReference type="InterPro" id="IPR003658">
    <property type="entry name" value="Anti-sigma_ant"/>
</dbReference>
<dbReference type="OrthoDB" id="4833278at2"/>
<dbReference type="EMBL" id="WEGJ01000016">
    <property type="protein sequence ID" value="MQY13947.1"/>
    <property type="molecule type" value="Genomic_DNA"/>
</dbReference>
<evidence type="ECO:0000313" key="4">
    <source>
        <dbReference type="EMBL" id="MQY13947.1"/>
    </source>
</evidence>
<dbReference type="GO" id="GO:0043856">
    <property type="term" value="F:anti-sigma factor antagonist activity"/>
    <property type="evidence" value="ECO:0007669"/>
    <property type="project" value="InterPro"/>
</dbReference>